<reference evidence="1" key="2">
    <citation type="submission" date="2020-09" db="EMBL/GenBank/DDBJ databases">
        <authorList>
            <person name="Sun Q."/>
            <person name="Zhou Y."/>
        </authorList>
    </citation>
    <scope>NUCLEOTIDE SEQUENCE</scope>
    <source>
        <strain evidence="1">CGMCC 1.15290</strain>
    </source>
</reference>
<dbReference type="EMBL" id="BMIB01000004">
    <property type="protein sequence ID" value="GGH77264.1"/>
    <property type="molecule type" value="Genomic_DNA"/>
</dbReference>
<dbReference type="Proteomes" id="UP000627292">
    <property type="component" value="Unassembled WGS sequence"/>
</dbReference>
<accession>A0A917J4S6</accession>
<gene>
    <name evidence="1" type="ORF">GCM10011379_43350</name>
</gene>
<dbReference type="RefSeq" id="WP_188956281.1">
    <property type="nucleotide sequence ID" value="NZ_BMIB01000004.1"/>
</dbReference>
<evidence type="ECO:0000313" key="2">
    <source>
        <dbReference type="Proteomes" id="UP000627292"/>
    </source>
</evidence>
<protein>
    <submittedName>
        <fullName evidence="1">Uncharacterized protein</fullName>
    </submittedName>
</protein>
<organism evidence="1 2">
    <name type="scientific">Filimonas zeae</name>
    <dbReference type="NCBI Taxonomy" id="1737353"/>
    <lineage>
        <taxon>Bacteria</taxon>
        <taxon>Pseudomonadati</taxon>
        <taxon>Bacteroidota</taxon>
        <taxon>Chitinophagia</taxon>
        <taxon>Chitinophagales</taxon>
        <taxon>Chitinophagaceae</taxon>
        <taxon>Filimonas</taxon>
    </lineage>
</organism>
<sequence>MQTRHLLQSLFVVAICAAALAGSYHYSKVLHKRYLATDVKDDNSTRTQQGTPAQAEEKAETVGHIFWESVTRLIVSAKK</sequence>
<proteinExistence type="predicted"/>
<keyword evidence="2" id="KW-1185">Reference proteome</keyword>
<dbReference type="AlphaFoldDB" id="A0A917J4S6"/>
<name>A0A917J4S6_9BACT</name>
<comment type="caution">
    <text evidence="1">The sequence shown here is derived from an EMBL/GenBank/DDBJ whole genome shotgun (WGS) entry which is preliminary data.</text>
</comment>
<reference evidence="1" key="1">
    <citation type="journal article" date="2014" name="Int. J. Syst. Evol. Microbiol.">
        <title>Complete genome sequence of Corynebacterium casei LMG S-19264T (=DSM 44701T), isolated from a smear-ripened cheese.</title>
        <authorList>
            <consortium name="US DOE Joint Genome Institute (JGI-PGF)"/>
            <person name="Walter F."/>
            <person name="Albersmeier A."/>
            <person name="Kalinowski J."/>
            <person name="Ruckert C."/>
        </authorList>
    </citation>
    <scope>NUCLEOTIDE SEQUENCE</scope>
    <source>
        <strain evidence="1">CGMCC 1.15290</strain>
    </source>
</reference>
<evidence type="ECO:0000313" key="1">
    <source>
        <dbReference type="EMBL" id="GGH77264.1"/>
    </source>
</evidence>